<comment type="similarity">
    <text evidence="3">Belongs to the HNH nuclease family.</text>
</comment>
<dbReference type="Proteomes" id="UP000596387">
    <property type="component" value="Chromosome"/>
</dbReference>
<dbReference type="EMBL" id="CP047166">
    <property type="protein sequence ID" value="QRF66369.1"/>
    <property type="molecule type" value="Genomic_DNA"/>
</dbReference>
<keyword evidence="2" id="KW-0378">Hydrolase</keyword>
<dbReference type="SMART" id="SM00507">
    <property type="entry name" value="HNHc"/>
    <property type="match status" value="1"/>
</dbReference>
<dbReference type="InterPro" id="IPR002711">
    <property type="entry name" value="HNH"/>
</dbReference>
<reference evidence="6 7" key="1">
    <citation type="submission" date="2019-12" db="EMBL/GenBank/DDBJ databases">
        <title>Complete Genome Sequence of a Quorum-Sensing Bacterium,Rhodobacteraceae bacterium C31, Isolated from a marine microalgae symbiotic bacteria.</title>
        <authorList>
            <person name="Zhang Y."/>
        </authorList>
    </citation>
    <scope>NUCLEOTIDE SEQUENCE [LARGE SCALE GENOMIC DNA]</scope>
    <source>
        <strain evidence="6 7">C31</strain>
    </source>
</reference>
<keyword evidence="6" id="KW-0255">Endonuclease</keyword>
<dbReference type="Gene3D" id="1.10.30.50">
    <property type="match status" value="1"/>
</dbReference>
<proteinExistence type="inferred from homology"/>
<keyword evidence="7" id="KW-1185">Reference proteome</keyword>
<organism evidence="6 7">
    <name type="scientific">Ponticoccus alexandrii</name>
    <dbReference type="NCBI Taxonomy" id="1943633"/>
    <lineage>
        <taxon>Bacteria</taxon>
        <taxon>Pseudomonadati</taxon>
        <taxon>Pseudomonadota</taxon>
        <taxon>Alphaproteobacteria</taxon>
        <taxon>Rhodobacterales</taxon>
        <taxon>Roseobacteraceae</taxon>
        <taxon>Ponticoccus</taxon>
    </lineage>
</organism>
<evidence type="ECO:0000256" key="4">
    <source>
        <dbReference type="ARBA" id="ARBA00040194"/>
    </source>
</evidence>
<dbReference type="GO" id="GO:0004519">
    <property type="term" value="F:endonuclease activity"/>
    <property type="evidence" value="ECO:0007669"/>
    <property type="project" value="UniProtKB-KW"/>
</dbReference>
<dbReference type="InterPro" id="IPR003615">
    <property type="entry name" value="HNH_nuc"/>
</dbReference>
<dbReference type="Pfam" id="PF01844">
    <property type="entry name" value="HNH"/>
    <property type="match status" value="1"/>
</dbReference>
<gene>
    <name evidence="6" type="ORF">GQA70_08640</name>
</gene>
<protein>
    <recommendedName>
        <fullName evidence="4">Putative HNH nuclease YajD</fullName>
    </recommendedName>
</protein>
<dbReference type="CDD" id="cd00085">
    <property type="entry name" value="HNHc"/>
    <property type="match status" value="1"/>
</dbReference>
<evidence type="ECO:0000256" key="3">
    <source>
        <dbReference type="ARBA" id="ARBA00038412"/>
    </source>
</evidence>
<dbReference type="PANTHER" id="PTHR41286">
    <property type="entry name" value="HNH NUCLEASE YAJD-RELATED"/>
    <property type="match status" value="1"/>
</dbReference>
<sequence>MRRKLCCAPGCEDLAEPGGARCADCQAEQDARRADQRAAAQATPHASAARALYADPRWRRAAASFLKRHPVCADCASLGRIEAATDVDHIEPHKGDRALFWDRSNWQALCHSCHSRKTAREVWHGGTGGA</sequence>
<feature type="domain" description="HNH nuclease" evidence="5">
    <location>
        <begin position="60"/>
        <end position="115"/>
    </location>
</feature>
<evidence type="ECO:0000313" key="6">
    <source>
        <dbReference type="EMBL" id="QRF66369.1"/>
    </source>
</evidence>
<accession>A0ABX7F9Z0</accession>
<keyword evidence="1" id="KW-0540">Nuclease</keyword>
<evidence type="ECO:0000256" key="2">
    <source>
        <dbReference type="ARBA" id="ARBA00022801"/>
    </source>
</evidence>
<dbReference type="RefSeq" id="WP_023848253.1">
    <property type="nucleotide sequence ID" value="NZ_CP047166.1"/>
</dbReference>
<evidence type="ECO:0000256" key="1">
    <source>
        <dbReference type="ARBA" id="ARBA00022722"/>
    </source>
</evidence>
<evidence type="ECO:0000313" key="7">
    <source>
        <dbReference type="Proteomes" id="UP000596387"/>
    </source>
</evidence>
<name>A0ABX7F9Z0_9RHOB</name>
<evidence type="ECO:0000259" key="5">
    <source>
        <dbReference type="SMART" id="SM00507"/>
    </source>
</evidence>
<dbReference type="PANTHER" id="PTHR41286:SF1">
    <property type="entry name" value="HNH NUCLEASE YAJD-RELATED"/>
    <property type="match status" value="1"/>
</dbReference>